<evidence type="ECO:0000256" key="2">
    <source>
        <dbReference type="ARBA" id="ARBA00008779"/>
    </source>
</evidence>
<feature type="domain" description="Sulfatase N-terminal" evidence="8">
    <location>
        <begin position="22"/>
        <end position="345"/>
    </location>
</feature>
<dbReference type="Gene3D" id="3.30.1120.10">
    <property type="match status" value="1"/>
</dbReference>
<keyword evidence="7" id="KW-0732">Signal</keyword>
<accession>A0A6J1X647</accession>
<evidence type="ECO:0000256" key="6">
    <source>
        <dbReference type="ARBA" id="ARBA00023180"/>
    </source>
</evidence>
<protein>
    <submittedName>
        <fullName evidence="10">Arylsulfatase B</fullName>
    </submittedName>
</protein>
<feature type="chain" id="PRO_5047199708" evidence="7">
    <location>
        <begin position="16"/>
        <end position="541"/>
    </location>
</feature>
<dbReference type="CDD" id="cd16029">
    <property type="entry name" value="4-S"/>
    <property type="match status" value="1"/>
</dbReference>
<evidence type="ECO:0000313" key="10">
    <source>
        <dbReference type="RefSeq" id="XP_026765034.2"/>
    </source>
</evidence>
<keyword evidence="9" id="KW-1185">Reference proteome</keyword>
<dbReference type="GO" id="GO:0008484">
    <property type="term" value="F:sulfuric ester hydrolase activity"/>
    <property type="evidence" value="ECO:0007669"/>
    <property type="project" value="InterPro"/>
</dbReference>
<dbReference type="InterPro" id="IPR000917">
    <property type="entry name" value="Sulfatase_N"/>
</dbReference>
<gene>
    <name evidence="10" type="primary">LOC113523315</name>
</gene>
<dbReference type="PANTHER" id="PTHR10342:SF273">
    <property type="entry name" value="RE14504P"/>
    <property type="match status" value="1"/>
</dbReference>
<dbReference type="Gene3D" id="3.40.720.10">
    <property type="entry name" value="Alkaline Phosphatase, subunit A"/>
    <property type="match status" value="1"/>
</dbReference>
<dbReference type="InterPro" id="IPR024607">
    <property type="entry name" value="Sulfatase_CS"/>
</dbReference>
<keyword evidence="6" id="KW-0325">Glycoprotein</keyword>
<evidence type="ECO:0000256" key="5">
    <source>
        <dbReference type="ARBA" id="ARBA00022837"/>
    </source>
</evidence>
<dbReference type="SUPFAM" id="SSF53649">
    <property type="entry name" value="Alkaline phosphatase-like"/>
    <property type="match status" value="1"/>
</dbReference>
<evidence type="ECO:0000256" key="7">
    <source>
        <dbReference type="SAM" id="SignalP"/>
    </source>
</evidence>
<dbReference type="RefSeq" id="XP_026765034.2">
    <property type="nucleotide sequence ID" value="XM_026909233.3"/>
</dbReference>
<keyword evidence="3" id="KW-0479">Metal-binding</keyword>
<dbReference type="InterPro" id="IPR017850">
    <property type="entry name" value="Alkaline_phosphatase_core_sf"/>
</dbReference>
<organism evidence="9 10">
    <name type="scientific">Galleria mellonella</name>
    <name type="common">Greater wax moth</name>
    <dbReference type="NCBI Taxonomy" id="7137"/>
    <lineage>
        <taxon>Eukaryota</taxon>
        <taxon>Metazoa</taxon>
        <taxon>Ecdysozoa</taxon>
        <taxon>Arthropoda</taxon>
        <taxon>Hexapoda</taxon>
        <taxon>Insecta</taxon>
        <taxon>Pterygota</taxon>
        <taxon>Neoptera</taxon>
        <taxon>Endopterygota</taxon>
        <taxon>Lepidoptera</taxon>
        <taxon>Glossata</taxon>
        <taxon>Ditrysia</taxon>
        <taxon>Pyraloidea</taxon>
        <taxon>Pyralidae</taxon>
        <taxon>Galleriinae</taxon>
        <taxon>Galleria</taxon>
    </lineage>
</organism>
<dbReference type="Proteomes" id="UP001652740">
    <property type="component" value="Unplaced"/>
</dbReference>
<dbReference type="AlphaFoldDB" id="A0A6J1X647"/>
<dbReference type="PROSITE" id="PS00523">
    <property type="entry name" value="SULFATASE_1"/>
    <property type="match status" value="1"/>
</dbReference>
<name>A0A6J1X647_GALME</name>
<evidence type="ECO:0000259" key="8">
    <source>
        <dbReference type="Pfam" id="PF00884"/>
    </source>
</evidence>
<evidence type="ECO:0000256" key="4">
    <source>
        <dbReference type="ARBA" id="ARBA00022801"/>
    </source>
</evidence>
<evidence type="ECO:0000256" key="1">
    <source>
        <dbReference type="ARBA" id="ARBA00001913"/>
    </source>
</evidence>
<feature type="signal peptide" evidence="7">
    <location>
        <begin position="1"/>
        <end position="15"/>
    </location>
</feature>
<dbReference type="InParanoid" id="A0A6J1X647"/>
<dbReference type="PANTHER" id="PTHR10342">
    <property type="entry name" value="ARYLSULFATASE"/>
    <property type="match status" value="1"/>
</dbReference>
<dbReference type="Pfam" id="PF00884">
    <property type="entry name" value="Sulfatase"/>
    <property type="match status" value="1"/>
</dbReference>
<comment type="cofactor">
    <cofactor evidence="1">
        <name>Ca(2+)</name>
        <dbReference type="ChEBI" id="CHEBI:29108"/>
    </cofactor>
</comment>
<dbReference type="KEGG" id="gmw:113523315"/>
<keyword evidence="5" id="KW-0106">Calcium</keyword>
<comment type="similarity">
    <text evidence="2">Belongs to the sulfatase family.</text>
</comment>
<dbReference type="GeneID" id="113523315"/>
<reference evidence="10" key="1">
    <citation type="submission" date="2025-08" db="UniProtKB">
        <authorList>
            <consortium name="RefSeq"/>
        </authorList>
    </citation>
    <scope>IDENTIFICATION</scope>
    <source>
        <tissue evidence="10">Whole larvae</tissue>
    </source>
</reference>
<sequence>MLFLCSILFVVTCNADDYAQRPNIILFLADDLGWNDVGYHGSNQIPTPNIDALAYSGVALHNYYVLPICTPSRAALMTGKYPIHTGMQHGVIYGAEPRGLPLSEKILPQYLKELGYATHLIGKWHLGSYKKEYLPYNRGFDSHTGFITGKIDMYDHTNVERGSWGFDFKRDSDALVSHDLFGVYATDIYTDEATKIIKAHNRSQPLFLMVAHSAVHSGNPYEPIRAPESVIEKFSYIKDRQRQKFAGVLTKLDESIGEVVSSLQSNGLLQNSIIIFSTDNGGAAAGFNSNAASNFPLRGVKNTLWEGGLRGAGALWSPLLTHKNRVATQLLHISDWLPTLYSAAGGNTSVFKNIDGIDQWEALSKDSKSERTTLLHNIDDIWKNGAITVDQWKVVTGTNYDGKWDSWYGPDGREGNYDVELVYNGLAGRAIQELGLMPDKEKIKELREAATVKCKEPASPIECKPLEAPCLFNIEEDPCEQRNLADKHPEVLQRLLKELNRLNATAVPPNNKPLDLNGDPKFWSRIFVNFGDYERSRTIEL</sequence>
<keyword evidence="4" id="KW-0378">Hydrolase</keyword>
<dbReference type="FunCoup" id="A0A6J1X647">
    <property type="interactions" value="54"/>
</dbReference>
<dbReference type="GO" id="GO:0046872">
    <property type="term" value="F:metal ion binding"/>
    <property type="evidence" value="ECO:0007669"/>
    <property type="project" value="UniProtKB-KW"/>
</dbReference>
<dbReference type="InterPro" id="IPR047115">
    <property type="entry name" value="ARSB"/>
</dbReference>
<proteinExistence type="inferred from homology"/>
<dbReference type="PROSITE" id="PS00149">
    <property type="entry name" value="SULFATASE_2"/>
    <property type="match status" value="1"/>
</dbReference>
<evidence type="ECO:0000256" key="3">
    <source>
        <dbReference type="ARBA" id="ARBA00022723"/>
    </source>
</evidence>
<evidence type="ECO:0000313" key="9">
    <source>
        <dbReference type="Proteomes" id="UP001652740"/>
    </source>
</evidence>